<keyword evidence="5" id="KW-1185">Reference proteome</keyword>
<keyword evidence="1" id="KW-0285">Flavoprotein</keyword>
<dbReference type="GO" id="GO:0016491">
    <property type="term" value="F:oxidoreductase activity"/>
    <property type="evidence" value="ECO:0007669"/>
    <property type="project" value="UniProtKB-KW"/>
</dbReference>
<dbReference type="AlphaFoldDB" id="A0A923SLA5"/>
<sequence length="419" mass="47082">MIQNNILWSPLQIGGLTTKNRFAVLPMECADAAEGGHLSQDMQMRYDRYAEGGAGLVFLEAVTLQHETRSRDRQLLLDVYKKESREEWERFVASFKAKHPNTLLIFQYHHAGETAGKEFSRRVTVKPLTPFGGELIDAWYIDDYIHRQVETAKFLYRIGVDGIDLKFCHGYLGSQLLRPYNDRDWKYGGSWENRSRFAFETCERIRRAVPDPKFLIGARVSMYEEMPGGQGHAGADSFCYDLSESIALLQGLEARGCSYFGETIGNASVYWENMAPSPSCSTNVYQHLTMAKTMKEVVQPQTVIIGAGMSVLGDGTHNQLRGVQPERTSLLHVAEDALQNGVMDMVGLGRQALADPYLPCKVQSEQASDVQWCLTCNLCSELEMRGKSIGCAVYNKYFADLWKECRSEFGAPSQIVTGD</sequence>
<dbReference type="InterPro" id="IPR001155">
    <property type="entry name" value="OxRdtase_FMN_N"/>
</dbReference>
<dbReference type="EMBL" id="JACRWC010000039">
    <property type="protein sequence ID" value="MBC5998882.1"/>
    <property type="molecule type" value="Genomic_DNA"/>
</dbReference>
<evidence type="ECO:0000313" key="4">
    <source>
        <dbReference type="EMBL" id="MBC5998882.1"/>
    </source>
</evidence>
<dbReference type="Gene3D" id="3.20.20.70">
    <property type="entry name" value="Aldolase class I"/>
    <property type="match status" value="1"/>
</dbReference>
<evidence type="ECO:0000259" key="3">
    <source>
        <dbReference type="Pfam" id="PF00724"/>
    </source>
</evidence>
<gene>
    <name evidence="4" type="ORF">H8876_02555</name>
</gene>
<dbReference type="RefSeq" id="WP_249286391.1">
    <property type="nucleotide sequence ID" value="NZ_JACRWC010000039.1"/>
</dbReference>
<comment type="caution">
    <text evidence="4">The sequence shown here is derived from an EMBL/GenBank/DDBJ whole genome shotgun (WGS) entry which is preliminary data.</text>
</comment>
<accession>A0A923SLA5</accession>
<dbReference type="SUPFAM" id="SSF51395">
    <property type="entry name" value="FMN-linked oxidoreductases"/>
    <property type="match status" value="1"/>
</dbReference>
<organism evidence="4 5">
    <name type="scientific">Lentihominibacter faecis</name>
    <dbReference type="NCBI Taxonomy" id="2764712"/>
    <lineage>
        <taxon>Bacteria</taxon>
        <taxon>Bacillati</taxon>
        <taxon>Bacillota</taxon>
        <taxon>Clostridia</taxon>
        <taxon>Peptostreptococcales</taxon>
        <taxon>Anaerovoracaceae</taxon>
        <taxon>Lentihominibacter</taxon>
    </lineage>
</organism>
<proteinExistence type="predicted"/>
<dbReference type="Pfam" id="PF00724">
    <property type="entry name" value="Oxidored_FMN"/>
    <property type="match status" value="1"/>
</dbReference>
<dbReference type="InterPro" id="IPR013785">
    <property type="entry name" value="Aldolase_TIM"/>
</dbReference>
<keyword evidence="2" id="KW-0560">Oxidoreductase</keyword>
<dbReference type="InterPro" id="IPR051799">
    <property type="entry name" value="NADH_flavin_oxidoreductase"/>
</dbReference>
<reference evidence="4" key="1">
    <citation type="submission" date="2020-08" db="EMBL/GenBank/DDBJ databases">
        <authorList>
            <person name="Liu C."/>
            <person name="Sun Q."/>
        </authorList>
    </citation>
    <scope>NUCLEOTIDE SEQUENCE</scope>
    <source>
        <strain evidence="4">BX16</strain>
    </source>
</reference>
<feature type="domain" description="NADH:flavin oxidoreductase/NADH oxidase N-terminal" evidence="3">
    <location>
        <begin position="7"/>
        <end position="366"/>
    </location>
</feature>
<evidence type="ECO:0000313" key="5">
    <source>
        <dbReference type="Proteomes" id="UP000644115"/>
    </source>
</evidence>
<dbReference type="PANTHER" id="PTHR43656">
    <property type="entry name" value="BINDING OXIDOREDUCTASE, PUTATIVE (AFU_ORTHOLOGUE AFUA_2G08260)-RELATED"/>
    <property type="match status" value="1"/>
</dbReference>
<name>A0A923SLA5_9FIRM</name>
<evidence type="ECO:0000256" key="1">
    <source>
        <dbReference type="ARBA" id="ARBA00022630"/>
    </source>
</evidence>
<dbReference type="PANTHER" id="PTHR43656:SF2">
    <property type="entry name" value="BINDING OXIDOREDUCTASE, PUTATIVE (AFU_ORTHOLOGUE AFUA_2G08260)-RELATED"/>
    <property type="match status" value="1"/>
</dbReference>
<evidence type="ECO:0000256" key="2">
    <source>
        <dbReference type="ARBA" id="ARBA00023002"/>
    </source>
</evidence>
<dbReference type="Proteomes" id="UP000644115">
    <property type="component" value="Unassembled WGS sequence"/>
</dbReference>
<dbReference type="GO" id="GO:0010181">
    <property type="term" value="F:FMN binding"/>
    <property type="evidence" value="ECO:0007669"/>
    <property type="project" value="InterPro"/>
</dbReference>
<protein>
    <submittedName>
        <fullName evidence="4">2,4-dienoyl-CoA reductase</fullName>
    </submittedName>
</protein>